<feature type="transmembrane region" description="Helical" evidence="2">
    <location>
        <begin position="7"/>
        <end position="23"/>
    </location>
</feature>
<reference evidence="3 4" key="1">
    <citation type="journal article" date="2021" name="Pathogens">
        <title>Isolation and Characterization of Kingella bonacorsii sp. nov., A Novel Kingella Species Detected in a Stable Periodontitis Subject.</title>
        <authorList>
            <person name="Antezack A."/>
            <person name="Boxberger M."/>
            <person name="Rolland C."/>
            <person name="Monnet-Corti V."/>
            <person name="La Scola B."/>
        </authorList>
    </citation>
    <scope>NUCLEOTIDE SEQUENCE [LARGE SCALE GENOMIC DNA]</scope>
    <source>
        <strain evidence="3 4">Marseille-Q4569</strain>
    </source>
</reference>
<protein>
    <submittedName>
        <fullName evidence="3">Uncharacterized protein</fullName>
    </submittedName>
</protein>
<evidence type="ECO:0000256" key="1">
    <source>
        <dbReference type="SAM" id="MobiDB-lite"/>
    </source>
</evidence>
<sequence>MKGFEMLKGTLLAVGAAIIHVWMNKYQGLTGFGKFLSIFLFILCGSLYAILDMKDKKSETYSDNSDDDMFFDNAPNPTPPPTNPPTSEQIEFAEFMKKQREQEREKELIRRE</sequence>
<evidence type="ECO:0000313" key="3">
    <source>
        <dbReference type="EMBL" id="MBK0396420.1"/>
    </source>
</evidence>
<comment type="caution">
    <text evidence="3">The sequence shown here is derived from an EMBL/GenBank/DDBJ whole genome shotgun (WGS) entry which is preliminary data.</text>
</comment>
<dbReference type="EMBL" id="JAEHNZ010000002">
    <property type="protein sequence ID" value="MBK0396420.1"/>
    <property type="molecule type" value="Genomic_DNA"/>
</dbReference>
<accession>A0ABS1BT15</accession>
<evidence type="ECO:0000256" key="2">
    <source>
        <dbReference type="SAM" id="Phobius"/>
    </source>
</evidence>
<name>A0ABS1BT15_9NEIS</name>
<feature type="region of interest" description="Disordered" evidence="1">
    <location>
        <begin position="58"/>
        <end position="88"/>
    </location>
</feature>
<dbReference type="Proteomes" id="UP000614058">
    <property type="component" value="Unassembled WGS sequence"/>
</dbReference>
<keyword evidence="4" id="KW-1185">Reference proteome</keyword>
<feature type="transmembrane region" description="Helical" evidence="2">
    <location>
        <begin position="35"/>
        <end position="51"/>
    </location>
</feature>
<keyword evidence="2" id="KW-0472">Membrane</keyword>
<dbReference type="RefSeq" id="WP_200522506.1">
    <property type="nucleotide sequence ID" value="NZ_JAEHNZ010000002.1"/>
</dbReference>
<keyword evidence="2" id="KW-1133">Transmembrane helix</keyword>
<gene>
    <name evidence="3" type="ORF">JDW22_07485</name>
</gene>
<proteinExistence type="predicted"/>
<keyword evidence="2" id="KW-0812">Transmembrane</keyword>
<evidence type="ECO:0000313" key="4">
    <source>
        <dbReference type="Proteomes" id="UP000614058"/>
    </source>
</evidence>
<organism evidence="3 4">
    <name type="scientific">Kingella bonacorsii</name>
    <dbReference type="NCBI Taxonomy" id="2796361"/>
    <lineage>
        <taxon>Bacteria</taxon>
        <taxon>Pseudomonadati</taxon>
        <taxon>Pseudomonadota</taxon>
        <taxon>Betaproteobacteria</taxon>
        <taxon>Neisseriales</taxon>
        <taxon>Neisseriaceae</taxon>
        <taxon>Kingella</taxon>
    </lineage>
</organism>